<feature type="compositionally biased region" description="Low complexity" evidence="1">
    <location>
        <begin position="12"/>
        <end position="28"/>
    </location>
</feature>
<name>A0A9Q5N5Z6_SANBA</name>
<gene>
    <name evidence="2" type="ORF">A7U60_g6924</name>
</gene>
<organism evidence="2 3">
    <name type="scientific">Sanghuangporus baumii</name>
    <name type="common">Phellinus baumii</name>
    <dbReference type="NCBI Taxonomy" id="108892"/>
    <lineage>
        <taxon>Eukaryota</taxon>
        <taxon>Fungi</taxon>
        <taxon>Dikarya</taxon>
        <taxon>Basidiomycota</taxon>
        <taxon>Agaricomycotina</taxon>
        <taxon>Agaricomycetes</taxon>
        <taxon>Hymenochaetales</taxon>
        <taxon>Hymenochaetaceae</taxon>
        <taxon>Sanghuangporus</taxon>
    </lineage>
</organism>
<dbReference type="AlphaFoldDB" id="A0A9Q5N5Z6"/>
<dbReference type="EMBL" id="LNZH02000205">
    <property type="protein sequence ID" value="OCB86026.1"/>
    <property type="molecule type" value="Genomic_DNA"/>
</dbReference>
<keyword evidence="3" id="KW-1185">Reference proteome</keyword>
<dbReference type="OrthoDB" id="3255197at2759"/>
<sequence>MQLHAALRDDPSLLGSLKRSLSRRGSLSVKKHNRDRSASTALPSPAPTSPSSPTSTPTKHSQTRPSLVALDMSTPIDWSARTEAWLDEPATRPAQTTLLLEIPELQRVCLNHGERQFRIERAGGISVRDILIELDKFLHRPAPKLVGNFRTAKIPKKSSGAGVTSGDADGDGESDELVDRPRSPKAVSLEVTANVTPDSSESSFSSSSESAEKKQPGESVLTRWMGEKTVFGGLKRAENHDFKLFVKMAARDVSVSRV</sequence>
<proteinExistence type="predicted"/>
<evidence type="ECO:0000313" key="3">
    <source>
        <dbReference type="Proteomes" id="UP000757232"/>
    </source>
</evidence>
<dbReference type="Proteomes" id="UP000757232">
    <property type="component" value="Unassembled WGS sequence"/>
</dbReference>
<feature type="compositionally biased region" description="Basic and acidic residues" evidence="1">
    <location>
        <begin position="1"/>
        <end position="11"/>
    </location>
</feature>
<feature type="compositionally biased region" description="Low complexity" evidence="1">
    <location>
        <begin position="199"/>
        <end position="209"/>
    </location>
</feature>
<feature type="region of interest" description="Disordered" evidence="1">
    <location>
        <begin position="1"/>
        <end position="70"/>
    </location>
</feature>
<accession>A0A9Q5N5Z6</accession>
<comment type="caution">
    <text evidence="2">The sequence shown here is derived from an EMBL/GenBank/DDBJ whole genome shotgun (WGS) entry which is preliminary data.</text>
</comment>
<reference evidence="2" key="1">
    <citation type="submission" date="2016-06" db="EMBL/GenBank/DDBJ databases">
        <title>Draft Genome sequence of the fungus Inonotus baumii.</title>
        <authorList>
            <person name="Zhu H."/>
            <person name="Lin W."/>
        </authorList>
    </citation>
    <scope>NUCLEOTIDE SEQUENCE</scope>
    <source>
        <strain evidence="2">821</strain>
    </source>
</reference>
<feature type="region of interest" description="Disordered" evidence="1">
    <location>
        <begin position="155"/>
        <end position="220"/>
    </location>
</feature>
<evidence type="ECO:0000256" key="1">
    <source>
        <dbReference type="SAM" id="MobiDB-lite"/>
    </source>
</evidence>
<protein>
    <submittedName>
        <fullName evidence="2">Uncharacterized protein</fullName>
    </submittedName>
</protein>
<evidence type="ECO:0000313" key="2">
    <source>
        <dbReference type="EMBL" id="OCB86026.1"/>
    </source>
</evidence>